<proteinExistence type="predicted"/>
<evidence type="ECO:0000313" key="2">
    <source>
        <dbReference type="Proteomes" id="UP000636505"/>
    </source>
</evidence>
<gene>
    <name evidence="1" type="ORF">IQ241_16360</name>
</gene>
<organism evidence="1 2">
    <name type="scientific">Vasconcelosia minhoensis LEGE 07310</name>
    <dbReference type="NCBI Taxonomy" id="915328"/>
    <lineage>
        <taxon>Bacteria</taxon>
        <taxon>Bacillati</taxon>
        <taxon>Cyanobacteriota</taxon>
        <taxon>Cyanophyceae</taxon>
        <taxon>Nodosilineales</taxon>
        <taxon>Cymatolegaceae</taxon>
        <taxon>Vasconcelosia</taxon>
        <taxon>Vasconcelosia minhoensis</taxon>
    </lineage>
</organism>
<reference evidence="1" key="1">
    <citation type="submission" date="2020-10" db="EMBL/GenBank/DDBJ databases">
        <authorList>
            <person name="Castelo-Branco R."/>
            <person name="Eusebio N."/>
            <person name="Adriana R."/>
            <person name="Vieira A."/>
            <person name="Brugerolle De Fraissinette N."/>
            <person name="Rezende De Castro R."/>
            <person name="Schneider M.P."/>
            <person name="Vasconcelos V."/>
            <person name="Leao P.N."/>
        </authorList>
    </citation>
    <scope>NUCLEOTIDE SEQUENCE</scope>
    <source>
        <strain evidence="1">LEGE 07310</strain>
    </source>
</reference>
<name>A0A8J7DMI5_9CYAN</name>
<dbReference type="InterPro" id="IPR021799">
    <property type="entry name" value="PIN-like_prokaryotic"/>
</dbReference>
<sequence length="162" mass="17657">MIVVCDTSAITNLAAIEYLNLLQALYGEIVIPEAVFKELVDIPEQVPGAAEVQSHDWIKTQPVLNTEPLESLLFDLDIGEAEAIVLALELKAQLLVIDERKGYQIASGLGLKVIGILGILLAAKAQGIIPAVQPVMDRLVGQAGFWMRRAVYRQILQLAQES</sequence>
<dbReference type="PANTHER" id="PTHR39550">
    <property type="entry name" value="SLL0658 PROTEIN"/>
    <property type="match status" value="1"/>
</dbReference>
<dbReference type="RefSeq" id="WP_193909100.1">
    <property type="nucleotide sequence ID" value="NZ_JADEXG010000041.1"/>
</dbReference>
<protein>
    <submittedName>
        <fullName evidence="1">DUF3368 domain-containing protein</fullName>
    </submittedName>
</protein>
<comment type="caution">
    <text evidence="1">The sequence shown here is derived from an EMBL/GenBank/DDBJ whole genome shotgun (WGS) entry which is preliminary data.</text>
</comment>
<dbReference type="AlphaFoldDB" id="A0A8J7DMI5"/>
<dbReference type="Proteomes" id="UP000636505">
    <property type="component" value="Unassembled WGS sequence"/>
</dbReference>
<dbReference type="Pfam" id="PF11848">
    <property type="entry name" value="DUF3368"/>
    <property type="match status" value="1"/>
</dbReference>
<dbReference type="EMBL" id="JADEXG010000041">
    <property type="protein sequence ID" value="MBE9078846.1"/>
    <property type="molecule type" value="Genomic_DNA"/>
</dbReference>
<evidence type="ECO:0000313" key="1">
    <source>
        <dbReference type="EMBL" id="MBE9078846.1"/>
    </source>
</evidence>
<dbReference type="PANTHER" id="PTHR39550:SF1">
    <property type="entry name" value="SLL0658 PROTEIN"/>
    <property type="match status" value="1"/>
</dbReference>
<accession>A0A8J7DMI5</accession>
<keyword evidence="2" id="KW-1185">Reference proteome</keyword>